<dbReference type="Proteomes" id="UP001331761">
    <property type="component" value="Unassembled WGS sequence"/>
</dbReference>
<dbReference type="AlphaFoldDB" id="A0AAN8F2U7"/>
<sequence length="335" mass="37719">MEVDDSEVTEQRAEPRRDRLLADTDIAAICNQGGSADKLKARNSANPSFVRRGYGSQYEFNTSLLQKLSRLNRAGMRKEDDEIIQATVEMISVRNETLKIADKHPRVFSFVEGKKQAEAVKSSDPFLSESLEQVQKEERRIKKKRSLSPVPPSRPFPGRESAWRPDPRPKGYMPRSKTYVNLERPRYRSSFASGTPYQSSYTRSHLYWTALEPNILVLDTIINGYTIPLDAAPEPPPRVGNRESALENAGFVENTISELVANGSVEEVSNDDKIMIHPLSVAEDLDKRQSRAITTSVAEAQSRNIVLKTDNQAACWIHKAGSNMENLRKQAEEIC</sequence>
<protein>
    <submittedName>
        <fullName evidence="2">Uncharacterized protein</fullName>
    </submittedName>
</protein>
<reference evidence="2 3" key="1">
    <citation type="submission" date="2019-10" db="EMBL/GenBank/DDBJ databases">
        <title>Assembly and Annotation for the nematode Trichostrongylus colubriformis.</title>
        <authorList>
            <person name="Martin J."/>
        </authorList>
    </citation>
    <scope>NUCLEOTIDE SEQUENCE [LARGE SCALE GENOMIC DNA]</scope>
    <source>
        <strain evidence="2">G859</strain>
        <tissue evidence="2">Whole worm</tissue>
    </source>
</reference>
<proteinExistence type="predicted"/>
<name>A0AAN8F2U7_TRICO</name>
<feature type="region of interest" description="Disordered" evidence="1">
    <location>
        <begin position="137"/>
        <end position="175"/>
    </location>
</feature>
<evidence type="ECO:0000313" key="3">
    <source>
        <dbReference type="Proteomes" id="UP001331761"/>
    </source>
</evidence>
<organism evidence="2 3">
    <name type="scientific">Trichostrongylus colubriformis</name>
    <name type="common">Black scour worm</name>
    <dbReference type="NCBI Taxonomy" id="6319"/>
    <lineage>
        <taxon>Eukaryota</taxon>
        <taxon>Metazoa</taxon>
        <taxon>Ecdysozoa</taxon>
        <taxon>Nematoda</taxon>
        <taxon>Chromadorea</taxon>
        <taxon>Rhabditida</taxon>
        <taxon>Rhabditina</taxon>
        <taxon>Rhabditomorpha</taxon>
        <taxon>Strongyloidea</taxon>
        <taxon>Trichostrongylidae</taxon>
        <taxon>Trichostrongylus</taxon>
    </lineage>
</organism>
<accession>A0AAN8F2U7</accession>
<evidence type="ECO:0000313" key="2">
    <source>
        <dbReference type="EMBL" id="KAK5972375.1"/>
    </source>
</evidence>
<keyword evidence="3" id="KW-1185">Reference proteome</keyword>
<evidence type="ECO:0000256" key="1">
    <source>
        <dbReference type="SAM" id="MobiDB-lite"/>
    </source>
</evidence>
<dbReference type="EMBL" id="WIXE01016732">
    <property type="protein sequence ID" value="KAK5972375.1"/>
    <property type="molecule type" value="Genomic_DNA"/>
</dbReference>
<comment type="caution">
    <text evidence="2">The sequence shown here is derived from an EMBL/GenBank/DDBJ whole genome shotgun (WGS) entry which is preliminary data.</text>
</comment>
<gene>
    <name evidence="2" type="ORF">GCK32_001419</name>
</gene>